<feature type="coiled-coil region" evidence="1">
    <location>
        <begin position="480"/>
        <end position="534"/>
    </location>
</feature>
<dbReference type="OrthoDB" id="414429at2759"/>
<accession>A0A1R2BK64</accession>
<dbReference type="Gene3D" id="2.60.40.2700">
    <property type="match status" value="1"/>
</dbReference>
<name>A0A1R2BK64_9CILI</name>
<proteinExistence type="predicted"/>
<dbReference type="Proteomes" id="UP000187209">
    <property type="component" value="Unassembled WGS sequence"/>
</dbReference>
<protein>
    <submittedName>
        <fullName evidence="2">Uncharacterized protein</fullName>
    </submittedName>
</protein>
<feature type="coiled-coil region" evidence="1">
    <location>
        <begin position="341"/>
        <end position="454"/>
    </location>
</feature>
<sequence length="547" mass="63868">MSLRLSNKASTDTEGNFSFTFSLEPDYNEGGLLTSLIASPTIPDTQDPLMAQYKWSRIKNDHQVLVPEINSNIYTITCEDIGSYIQVEIISLDNKYKGTAIGRLGPLRLDRSVRRALEYIICSGFATFPLSCSGELDYNNANDLVLEIDKDQLHLRTFTCDGNIDIHNSFVTTYTATYPKMILHSSDSKKLCFELNNGETDNGEKDPICSRKLIVDCFSQQNRDLIVMCIRIFGLRNSLKLDRSLEHYLESFKKSKIDVYIELESTLQELYSLQEENEDLRNHNLMQKNKIKNLFRELESYKTQLSNTETKKPDPEPEDYIKLKNRLSRITESKCKLKEKYRKAKINIAELRENIQEIHEKTYNKNKYENDVTIPQNLEAEYRKLKDGLEFANQELEIAQAREKTCNGKLKRQKEAIELLIKEKDDFKKKNEGVKEMEEKYALLVGENKELIRKLSKSSEIVGQKEQEIIDGEKKLKETLERYEKSNKLLIWEIERMNEEMRSCKKCEEMDECVNKYKEEVNYYRNQSDKLAAQLSRAQVQIRRANK</sequence>
<keyword evidence="1" id="KW-0175">Coiled coil</keyword>
<feature type="coiled-coil region" evidence="1">
    <location>
        <begin position="263"/>
        <end position="311"/>
    </location>
</feature>
<organism evidence="2 3">
    <name type="scientific">Stentor coeruleus</name>
    <dbReference type="NCBI Taxonomy" id="5963"/>
    <lineage>
        <taxon>Eukaryota</taxon>
        <taxon>Sar</taxon>
        <taxon>Alveolata</taxon>
        <taxon>Ciliophora</taxon>
        <taxon>Postciliodesmatophora</taxon>
        <taxon>Heterotrichea</taxon>
        <taxon>Heterotrichida</taxon>
        <taxon>Stentoridae</taxon>
        <taxon>Stentor</taxon>
    </lineage>
</organism>
<evidence type="ECO:0000256" key="1">
    <source>
        <dbReference type="SAM" id="Coils"/>
    </source>
</evidence>
<comment type="caution">
    <text evidence="2">The sequence shown here is derived from an EMBL/GenBank/DDBJ whole genome shotgun (WGS) entry which is preliminary data.</text>
</comment>
<dbReference type="AlphaFoldDB" id="A0A1R2BK64"/>
<keyword evidence="3" id="KW-1185">Reference proteome</keyword>
<gene>
    <name evidence="2" type="ORF">SteCoe_23295</name>
</gene>
<evidence type="ECO:0000313" key="2">
    <source>
        <dbReference type="EMBL" id="OMJ77154.1"/>
    </source>
</evidence>
<evidence type="ECO:0000313" key="3">
    <source>
        <dbReference type="Proteomes" id="UP000187209"/>
    </source>
</evidence>
<reference evidence="2 3" key="1">
    <citation type="submission" date="2016-11" db="EMBL/GenBank/DDBJ databases">
        <title>The macronuclear genome of Stentor coeruleus: a giant cell with tiny introns.</title>
        <authorList>
            <person name="Slabodnick M."/>
            <person name="Ruby J.G."/>
            <person name="Reiff S.B."/>
            <person name="Swart E.C."/>
            <person name="Gosai S."/>
            <person name="Prabakaran S."/>
            <person name="Witkowska E."/>
            <person name="Larue G.E."/>
            <person name="Fisher S."/>
            <person name="Freeman R.M."/>
            <person name="Gunawardena J."/>
            <person name="Chu W."/>
            <person name="Stover N.A."/>
            <person name="Gregory B.D."/>
            <person name="Nowacki M."/>
            <person name="Derisi J."/>
            <person name="Roy S.W."/>
            <person name="Marshall W.F."/>
            <person name="Sood P."/>
        </authorList>
    </citation>
    <scope>NUCLEOTIDE SEQUENCE [LARGE SCALE GENOMIC DNA]</scope>
    <source>
        <strain evidence="2">WM001</strain>
    </source>
</reference>
<dbReference type="EMBL" id="MPUH01000590">
    <property type="protein sequence ID" value="OMJ77154.1"/>
    <property type="molecule type" value="Genomic_DNA"/>
</dbReference>